<reference evidence="3" key="1">
    <citation type="submission" date="2021-05" db="EMBL/GenBank/DDBJ databases">
        <authorList>
            <person name="Pietrasiak N."/>
            <person name="Ward R."/>
            <person name="Stajich J.E."/>
            <person name="Kurbessoian T."/>
        </authorList>
    </citation>
    <scope>NUCLEOTIDE SEQUENCE</scope>
    <source>
        <strain evidence="3">CPER-KK1</strain>
    </source>
</reference>
<dbReference type="Proteomes" id="UP000753908">
    <property type="component" value="Unassembled WGS sequence"/>
</dbReference>
<accession>A0A951UCX8</accession>
<proteinExistence type="predicted"/>
<dbReference type="AlphaFoldDB" id="A0A951UCX8"/>
<dbReference type="SUPFAM" id="SSF56349">
    <property type="entry name" value="DNA breaking-rejoining enzymes"/>
    <property type="match status" value="1"/>
</dbReference>
<dbReference type="InterPro" id="IPR011010">
    <property type="entry name" value="DNA_brk_join_enz"/>
</dbReference>
<reference evidence="3" key="2">
    <citation type="journal article" date="2022" name="Microbiol. Resour. Announc.">
        <title>Metagenome Sequencing to Explore Phylogenomics of Terrestrial Cyanobacteria.</title>
        <authorList>
            <person name="Ward R.D."/>
            <person name="Stajich J.E."/>
            <person name="Johansen J.R."/>
            <person name="Huntemann M."/>
            <person name="Clum A."/>
            <person name="Foster B."/>
            <person name="Foster B."/>
            <person name="Roux S."/>
            <person name="Palaniappan K."/>
            <person name="Varghese N."/>
            <person name="Mukherjee S."/>
            <person name="Reddy T.B.K."/>
            <person name="Daum C."/>
            <person name="Copeland A."/>
            <person name="Chen I.A."/>
            <person name="Ivanova N.N."/>
            <person name="Kyrpides N.C."/>
            <person name="Shapiro N."/>
            <person name="Eloe-Fadrosh E.A."/>
            <person name="Pietrasiak N."/>
        </authorList>
    </citation>
    <scope>NUCLEOTIDE SEQUENCE</scope>
    <source>
        <strain evidence="3">CPER-KK1</strain>
    </source>
</reference>
<dbReference type="GO" id="GO:0003677">
    <property type="term" value="F:DNA binding"/>
    <property type="evidence" value="ECO:0007669"/>
    <property type="project" value="InterPro"/>
</dbReference>
<dbReference type="GO" id="GO:0015074">
    <property type="term" value="P:DNA integration"/>
    <property type="evidence" value="ECO:0007669"/>
    <property type="project" value="InterPro"/>
</dbReference>
<dbReference type="Gene3D" id="1.10.443.10">
    <property type="entry name" value="Intergrase catalytic core"/>
    <property type="match status" value="1"/>
</dbReference>
<organism evidence="3 4">
    <name type="scientific">Symplocastrum torsivum CPER-KK1</name>
    <dbReference type="NCBI Taxonomy" id="450513"/>
    <lineage>
        <taxon>Bacteria</taxon>
        <taxon>Bacillati</taxon>
        <taxon>Cyanobacteriota</taxon>
        <taxon>Cyanophyceae</taxon>
        <taxon>Oscillatoriophycideae</taxon>
        <taxon>Oscillatoriales</taxon>
        <taxon>Microcoleaceae</taxon>
        <taxon>Symplocastrum</taxon>
    </lineage>
</organism>
<dbReference type="InterPro" id="IPR013762">
    <property type="entry name" value="Integrase-like_cat_sf"/>
</dbReference>
<keyword evidence="2" id="KW-0175">Coiled coil</keyword>
<feature type="coiled-coil region" evidence="2">
    <location>
        <begin position="497"/>
        <end position="539"/>
    </location>
</feature>
<comment type="caution">
    <text evidence="3">The sequence shown here is derived from an EMBL/GenBank/DDBJ whole genome shotgun (WGS) entry which is preliminary data.</text>
</comment>
<name>A0A951UCX8_9CYAN</name>
<evidence type="ECO:0000313" key="3">
    <source>
        <dbReference type="EMBL" id="MBW4548893.1"/>
    </source>
</evidence>
<gene>
    <name evidence="3" type="ORF">KME25_31490</name>
</gene>
<evidence type="ECO:0000313" key="4">
    <source>
        <dbReference type="Proteomes" id="UP000753908"/>
    </source>
</evidence>
<dbReference type="GO" id="GO:0006310">
    <property type="term" value="P:DNA recombination"/>
    <property type="evidence" value="ECO:0007669"/>
    <property type="project" value="UniProtKB-KW"/>
</dbReference>
<evidence type="ECO:0000256" key="1">
    <source>
        <dbReference type="ARBA" id="ARBA00023172"/>
    </source>
</evidence>
<evidence type="ECO:0000256" key="2">
    <source>
        <dbReference type="SAM" id="Coils"/>
    </source>
</evidence>
<sequence length="659" mass="77278">MSQHTITFELSNWQTISEIKKCDPNILRYCRTSLKDYVLVALGYPTSQMKTNEFNQFCGNTSVTELIKKGIKLYEKESKLLNDSETAQTSPLTQSELFDFFSKILDQELNAAFKSGQITKGTGNNYRSSFERYWKWQFEQSWVRELLIELLRARQIPEFMPKHPRKDTRLSTRSREEIHYGVRQQDLSASAINELEEYKKFRLTGGKLAQKKLRQLYPQSQNERRISPELRKVQPSTFKQDETYILLFYGYLVKECQYELSELHLGLLLNLDRLEDYADWLVDDRGRTYCNGLILVNTAIAVAKFLNFDKTKRSDYLDVPVILNLKDLARKYNKQYQQNKKKTDQKKWRSKELTYPQLFEVVDYLLACCAPNTSKVSQSKQWPGKLIKGKERSLEAVVQAYQIHLIVKILVYAPWRQGEIRQWAKGKTLFREEGNGQPSYSVILEEHKLSQQNGELARKLPTALTPDLDDWINIWRPKIFNAIQTLEGWLEFSGYKLEDAENLQQRLELAKLGLSKRRVEDQQKYIERLEDRLGRMQRRIAAWKPAKANLEANDTLFLSFGSSHPESFGKLLDRKSCHSLVTTAIAKATKYLFGETKQLNPHGFRHIAIKHCLEVQGNLEALAVYMNHSQKTQQQYLKQVFNAYTYTENFVDDWWRRKL</sequence>
<dbReference type="EMBL" id="JAHHIF010000075">
    <property type="protein sequence ID" value="MBW4548893.1"/>
    <property type="molecule type" value="Genomic_DNA"/>
</dbReference>
<protein>
    <submittedName>
        <fullName evidence="3">Uncharacterized protein</fullName>
    </submittedName>
</protein>
<keyword evidence="1" id="KW-0233">DNA recombination</keyword>